<dbReference type="PANTHER" id="PTHR30146">
    <property type="entry name" value="LACI-RELATED TRANSCRIPTIONAL REPRESSOR"/>
    <property type="match status" value="1"/>
</dbReference>
<evidence type="ECO:0000256" key="2">
    <source>
        <dbReference type="ARBA" id="ARBA00023015"/>
    </source>
</evidence>
<evidence type="ECO:0000313" key="7">
    <source>
        <dbReference type="Proteomes" id="UP000327039"/>
    </source>
</evidence>
<dbReference type="Gene3D" id="3.40.50.2300">
    <property type="match status" value="2"/>
</dbReference>
<keyword evidence="7" id="KW-1185">Reference proteome</keyword>
<dbReference type="GO" id="GO:0003700">
    <property type="term" value="F:DNA-binding transcription factor activity"/>
    <property type="evidence" value="ECO:0007669"/>
    <property type="project" value="TreeGrafter"/>
</dbReference>
<dbReference type="PROSITE" id="PS50932">
    <property type="entry name" value="HTH_LACI_2"/>
    <property type="match status" value="1"/>
</dbReference>
<keyword evidence="4" id="KW-0804">Transcription</keyword>
<reference evidence="7" key="1">
    <citation type="submission" date="2019-09" db="EMBL/GenBank/DDBJ databases">
        <title>Mumia zhuanghuii sp. nov. isolated from the intestinal contents of plateau pika (Ochotona curzoniae) in the Qinghai-Tibet plateau of China.</title>
        <authorList>
            <person name="Tian Z."/>
        </authorList>
    </citation>
    <scope>NUCLEOTIDE SEQUENCE [LARGE SCALE GENOMIC DNA]</scope>
    <source>
        <strain evidence="7">DSM 25564</strain>
    </source>
</reference>
<keyword evidence="2" id="KW-0805">Transcription regulation</keyword>
<dbReference type="CDD" id="cd01392">
    <property type="entry name" value="HTH_LacI"/>
    <property type="match status" value="1"/>
</dbReference>
<protein>
    <submittedName>
        <fullName evidence="6">LacI family transcriptional regulator</fullName>
    </submittedName>
</protein>
<evidence type="ECO:0000259" key="5">
    <source>
        <dbReference type="PROSITE" id="PS50932"/>
    </source>
</evidence>
<keyword evidence="1" id="KW-0678">Repressor</keyword>
<dbReference type="Pfam" id="PF13377">
    <property type="entry name" value="Peripla_BP_3"/>
    <property type="match status" value="1"/>
</dbReference>
<sequence>MKSERRPRRESTGRPTVYDVAELAGVSTATVSFSFSRPERVREETRRAVLEAADALGYVPSAAARGLARGKTGAIGLYAFDYLLDPAEEPATEERLVERALARSDARLFPLYSDEVQRGVQLECRRNGYALMLGAGHAAHAPGVIDVAGRVDGLITFAGAAPHDVLVQLASRIPIVELGGSGRRPGIRTVLVDQRTAMAELVSHLVTTHGHRRFAYFGELDIPEFAARYAGVGDVLTAAGLPVPAAVTSHPGDDESTVRAVRQVLAGELPDAIVCSTDQEALVAIRVLAEAGMRVPHDIAVTGFDGVIAGRLSSPVLTTVRQPMEAVGRVAVRVLLDVLRGDGAGGRAADADAVLPSRLWLGVSCGCSVDDAQS</sequence>
<dbReference type="Proteomes" id="UP000327039">
    <property type="component" value="Unassembled WGS sequence"/>
</dbReference>
<dbReference type="PANTHER" id="PTHR30146:SF148">
    <property type="entry name" value="HTH-TYPE TRANSCRIPTIONAL REPRESSOR PURR-RELATED"/>
    <property type="match status" value="1"/>
</dbReference>
<dbReference type="InterPro" id="IPR046335">
    <property type="entry name" value="LacI/GalR-like_sensor"/>
</dbReference>
<dbReference type="OrthoDB" id="4268837at2"/>
<comment type="caution">
    <text evidence="6">The sequence shown here is derived from an EMBL/GenBank/DDBJ whole genome shotgun (WGS) entry which is preliminary data.</text>
</comment>
<dbReference type="EMBL" id="VYRZ01000001">
    <property type="protein sequence ID" value="KAA9089680.1"/>
    <property type="molecule type" value="Genomic_DNA"/>
</dbReference>
<evidence type="ECO:0000313" key="6">
    <source>
        <dbReference type="EMBL" id="KAA9089680.1"/>
    </source>
</evidence>
<keyword evidence="3" id="KW-0238">DNA-binding</keyword>
<feature type="domain" description="HTH lacI-type" evidence="5">
    <location>
        <begin position="15"/>
        <end position="69"/>
    </location>
</feature>
<dbReference type="InterPro" id="IPR000843">
    <property type="entry name" value="HTH_LacI"/>
</dbReference>
<dbReference type="Gene3D" id="1.10.260.40">
    <property type="entry name" value="lambda repressor-like DNA-binding domains"/>
    <property type="match status" value="1"/>
</dbReference>
<dbReference type="InterPro" id="IPR028082">
    <property type="entry name" value="Peripla_BP_I"/>
</dbReference>
<dbReference type="SMART" id="SM00354">
    <property type="entry name" value="HTH_LACI"/>
    <property type="match status" value="1"/>
</dbReference>
<proteinExistence type="predicted"/>
<dbReference type="Pfam" id="PF00356">
    <property type="entry name" value="LacI"/>
    <property type="match status" value="1"/>
</dbReference>
<evidence type="ECO:0000256" key="1">
    <source>
        <dbReference type="ARBA" id="ARBA00022491"/>
    </source>
</evidence>
<dbReference type="RefSeq" id="WP_150418311.1">
    <property type="nucleotide sequence ID" value="NZ_VYRZ01000001.1"/>
</dbReference>
<dbReference type="CDD" id="cd06267">
    <property type="entry name" value="PBP1_LacI_sugar_binding-like"/>
    <property type="match status" value="1"/>
</dbReference>
<evidence type="ECO:0000256" key="4">
    <source>
        <dbReference type="ARBA" id="ARBA00023163"/>
    </source>
</evidence>
<dbReference type="SUPFAM" id="SSF47413">
    <property type="entry name" value="lambda repressor-like DNA-binding domains"/>
    <property type="match status" value="1"/>
</dbReference>
<accession>A0A5J5IYS9</accession>
<evidence type="ECO:0000256" key="3">
    <source>
        <dbReference type="ARBA" id="ARBA00023125"/>
    </source>
</evidence>
<dbReference type="SUPFAM" id="SSF53822">
    <property type="entry name" value="Periplasmic binding protein-like I"/>
    <property type="match status" value="1"/>
</dbReference>
<organism evidence="6 7">
    <name type="scientific">Microbacterium radiodurans</name>
    <dbReference type="NCBI Taxonomy" id="661398"/>
    <lineage>
        <taxon>Bacteria</taxon>
        <taxon>Bacillati</taxon>
        <taxon>Actinomycetota</taxon>
        <taxon>Actinomycetes</taxon>
        <taxon>Micrococcales</taxon>
        <taxon>Microbacteriaceae</taxon>
        <taxon>Microbacterium</taxon>
    </lineage>
</organism>
<dbReference type="GO" id="GO:0000976">
    <property type="term" value="F:transcription cis-regulatory region binding"/>
    <property type="evidence" value="ECO:0007669"/>
    <property type="project" value="TreeGrafter"/>
</dbReference>
<dbReference type="AlphaFoldDB" id="A0A5J5IYS9"/>
<name>A0A5J5IYS9_9MICO</name>
<gene>
    <name evidence="6" type="ORF">F6B42_04225</name>
</gene>
<dbReference type="InterPro" id="IPR010982">
    <property type="entry name" value="Lambda_DNA-bd_dom_sf"/>
</dbReference>